<dbReference type="InterPro" id="IPR001138">
    <property type="entry name" value="Zn2Cys6_DnaBD"/>
</dbReference>
<accession>A0A1S8BCQ7</accession>
<keyword evidence="5" id="KW-0804">Transcription</keyword>
<dbReference type="Pfam" id="PF00172">
    <property type="entry name" value="Zn_clus"/>
    <property type="match status" value="1"/>
</dbReference>
<evidence type="ECO:0000256" key="3">
    <source>
        <dbReference type="ARBA" id="ARBA00023015"/>
    </source>
</evidence>
<dbReference type="GO" id="GO:0008270">
    <property type="term" value="F:zinc ion binding"/>
    <property type="evidence" value="ECO:0007669"/>
    <property type="project" value="InterPro"/>
</dbReference>
<keyword evidence="4" id="KW-0238">DNA-binding</keyword>
<dbReference type="EMBL" id="MSZU01000086">
    <property type="protein sequence ID" value="OMP85111.1"/>
    <property type="molecule type" value="Genomic_DNA"/>
</dbReference>
<comment type="caution">
    <text evidence="9">The sequence shown here is derived from an EMBL/GenBank/DDBJ whole genome shotgun (WGS) entry which is preliminary data.</text>
</comment>
<dbReference type="OrthoDB" id="5333823at2759"/>
<gene>
    <name evidence="9" type="ORF">BK809_0000865</name>
</gene>
<evidence type="ECO:0000313" key="10">
    <source>
        <dbReference type="Proteomes" id="UP000190776"/>
    </source>
</evidence>
<dbReference type="PANTHER" id="PTHR36206:SF12">
    <property type="entry name" value="ASPERCRYPTIN BIOSYNTHESIS CLUSTER-SPECIFIC TRANSCRIPTION REGULATOR ATNN-RELATED"/>
    <property type="match status" value="1"/>
</dbReference>
<evidence type="ECO:0000256" key="2">
    <source>
        <dbReference type="ARBA" id="ARBA00022833"/>
    </source>
</evidence>
<evidence type="ECO:0000313" key="9">
    <source>
        <dbReference type="EMBL" id="OMP85111.1"/>
    </source>
</evidence>
<dbReference type="Gene3D" id="4.10.240.10">
    <property type="entry name" value="Zn(2)-C6 fungal-type DNA-binding domain"/>
    <property type="match status" value="1"/>
</dbReference>
<dbReference type="InterPro" id="IPR052360">
    <property type="entry name" value="Transcr_Regulatory_Proteins"/>
</dbReference>
<protein>
    <submittedName>
        <fullName evidence="9">Transcriptional regulatory protein moc3</fullName>
    </submittedName>
</protein>
<evidence type="ECO:0000256" key="7">
    <source>
        <dbReference type="SAM" id="MobiDB-lite"/>
    </source>
</evidence>
<dbReference type="AlphaFoldDB" id="A0A1S8BCQ7"/>
<dbReference type="GO" id="GO:0003677">
    <property type="term" value="F:DNA binding"/>
    <property type="evidence" value="ECO:0007669"/>
    <property type="project" value="UniProtKB-KW"/>
</dbReference>
<keyword evidence="3" id="KW-0805">Transcription regulation</keyword>
<reference evidence="9 10" key="1">
    <citation type="submission" date="2017-01" db="EMBL/GenBank/DDBJ databases">
        <title>Draft genome sequence of Diplodia seriata F98.1, a fungal species involved in grapevine trunk diseases.</title>
        <authorList>
            <person name="Robert-Siegwald G."/>
            <person name="Vallet J."/>
            <person name="Abou-Mansour E."/>
            <person name="Xu J."/>
            <person name="Rey P."/>
            <person name="Bertsch C."/>
            <person name="Rego C."/>
            <person name="Larignon P."/>
            <person name="Fontaine F."/>
            <person name="Lebrun M.-H."/>
        </authorList>
    </citation>
    <scope>NUCLEOTIDE SEQUENCE [LARGE SCALE GENOMIC DNA]</scope>
    <source>
        <strain evidence="9 10">F98.1</strain>
    </source>
</reference>
<evidence type="ECO:0000256" key="5">
    <source>
        <dbReference type="ARBA" id="ARBA00023163"/>
    </source>
</evidence>
<dbReference type="InterPro" id="IPR036864">
    <property type="entry name" value="Zn2-C6_fun-type_DNA-bd_sf"/>
</dbReference>
<dbReference type="PANTHER" id="PTHR36206">
    <property type="entry name" value="ASPERCRYPTIN BIOSYNTHESIS CLUSTER-SPECIFIC TRANSCRIPTION REGULATOR ATNN-RELATED"/>
    <property type="match status" value="1"/>
</dbReference>
<keyword evidence="2" id="KW-0862">Zinc</keyword>
<feature type="region of interest" description="Disordered" evidence="7">
    <location>
        <begin position="1"/>
        <end position="118"/>
    </location>
</feature>
<dbReference type="CDD" id="cd00067">
    <property type="entry name" value="GAL4"/>
    <property type="match status" value="1"/>
</dbReference>
<dbReference type="STRING" id="420778.A0A1S8BCQ7"/>
<feature type="compositionally biased region" description="Low complexity" evidence="7">
    <location>
        <begin position="12"/>
        <end position="40"/>
    </location>
</feature>
<feature type="compositionally biased region" description="Basic residues" evidence="7">
    <location>
        <begin position="88"/>
        <end position="99"/>
    </location>
</feature>
<organism evidence="9 10">
    <name type="scientific">Diplodia seriata</name>
    <dbReference type="NCBI Taxonomy" id="420778"/>
    <lineage>
        <taxon>Eukaryota</taxon>
        <taxon>Fungi</taxon>
        <taxon>Dikarya</taxon>
        <taxon>Ascomycota</taxon>
        <taxon>Pezizomycotina</taxon>
        <taxon>Dothideomycetes</taxon>
        <taxon>Dothideomycetes incertae sedis</taxon>
        <taxon>Botryosphaeriales</taxon>
        <taxon>Botryosphaeriaceae</taxon>
        <taxon>Diplodia</taxon>
    </lineage>
</organism>
<evidence type="ECO:0000256" key="4">
    <source>
        <dbReference type="ARBA" id="ARBA00023125"/>
    </source>
</evidence>
<name>A0A1S8BCQ7_9PEZI</name>
<proteinExistence type="predicted"/>
<dbReference type="Proteomes" id="UP000190776">
    <property type="component" value="Unassembled WGS sequence"/>
</dbReference>
<evidence type="ECO:0000256" key="6">
    <source>
        <dbReference type="ARBA" id="ARBA00023242"/>
    </source>
</evidence>
<keyword evidence="6" id="KW-0539">Nucleus</keyword>
<dbReference type="SUPFAM" id="SSF57701">
    <property type="entry name" value="Zn2/Cys6 DNA-binding domain"/>
    <property type="match status" value="1"/>
</dbReference>
<feature type="domain" description="Zn(2)-C6 fungal-type" evidence="8">
    <location>
        <begin position="116"/>
        <end position="136"/>
    </location>
</feature>
<sequence>MASDMFGPNPVSYGPRFSISSSSSSQASPSSSESPRTTPSVIDFQYLPDPNSIDGIVPKIEELDDDDDTSKISPLTDESVPSPDRIVVKRPRGRPRKHPIAQPASISKPPKGRSKTGCITCRRRKKKCDETKPACKDPA</sequence>
<evidence type="ECO:0000256" key="1">
    <source>
        <dbReference type="ARBA" id="ARBA00022723"/>
    </source>
</evidence>
<dbReference type="GO" id="GO:0000981">
    <property type="term" value="F:DNA-binding transcription factor activity, RNA polymerase II-specific"/>
    <property type="evidence" value="ECO:0007669"/>
    <property type="project" value="InterPro"/>
</dbReference>
<keyword evidence="1" id="KW-0479">Metal-binding</keyword>
<evidence type="ECO:0000259" key="8">
    <source>
        <dbReference type="Pfam" id="PF00172"/>
    </source>
</evidence>